<feature type="active site" evidence="11">
    <location>
        <position position="394"/>
    </location>
</feature>
<evidence type="ECO:0000256" key="3">
    <source>
        <dbReference type="ARBA" id="ARBA00022527"/>
    </source>
</evidence>
<keyword evidence="16" id="KW-1185">Reference proteome</keyword>
<dbReference type="PANTHER" id="PTHR39559:SF1">
    <property type="entry name" value="ISOCITRATE DEHYDROGENASE KINASE_PHOSPHATASE"/>
    <property type="match status" value="1"/>
</dbReference>
<feature type="domain" description="Isocitrate dehydrogenase kinase/phosphatase (AceK) kinase" evidence="13">
    <location>
        <begin position="335"/>
        <end position="587"/>
    </location>
</feature>
<dbReference type="InterPro" id="IPR046855">
    <property type="entry name" value="AceK_kinase"/>
</dbReference>
<comment type="subcellular location">
    <subcellularLocation>
        <location evidence="11">Cytoplasm</location>
    </subcellularLocation>
</comment>
<evidence type="ECO:0000256" key="11">
    <source>
        <dbReference type="HAMAP-Rule" id="MF_00747"/>
    </source>
</evidence>
<keyword evidence="3 11" id="KW-0723">Serine/threonine-protein kinase</keyword>
<sequence length="627" mass="71262">MKPAAPVAMLPAAIARAVLAGFDRHYGLFRYNAQQAKARFERGDWHAIRRLASERIAFYDQRVREAATRIEHEFGAISGPDGSGGAALPDPAGAAAAQDPLWQQVRREYVALLAEHRQPELAETFFNSVCAKILHRTYFHNAFIFVRPAVATDYLDSEPPSYRVHYPLAEGWQPALHRMIVDLGFACPFVDVDRDLDLVLQTLEAQVLGEEAPAVDCQLQVLRGLFFRNKGAYLIGRVVNDSELIPFAIPILRDSQGRLYLDALLVGSDRIEALFNFSRAYFMVDMDVPSAYVRFLKTLMPTKPESELYTMLGLAKQGKTLFYRDLLQHLHNSHDRFILAPGIRGLVMLVFTLPSFPYVFKLIRDKRGKDVSREHIEERYQLVKFHDRVGRMADTWEYSGVPFPKSRVDTRLLQELLDSAPSMIEDDGDSIVIRHLYIERRMVPLNLHLERADDAERERAVIEYGQAIKEMVAANIFPGDMLYKNFGMTRQGRVVFYDYDEIAYLTDCNFRRIPEARTPEDEMASEPWYPVAPNDVFPEEFGTFLLGDPRVRRAFMAHHADLLDPQYWQLRQRRVRAGLLEDVFPYPDALRFRHRLAPAGGSTDAATGAAAAPAAPSSNAPLSRSLT</sequence>
<keyword evidence="10 11" id="KW-0904">Protein phosphatase</keyword>
<evidence type="ECO:0000256" key="6">
    <source>
        <dbReference type="ARBA" id="ARBA00022741"/>
    </source>
</evidence>
<dbReference type="InterPro" id="IPR010452">
    <property type="entry name" value="Isocitrate_DH_AceK"/>
</dbReference>
<dbReference type="OrthoDB" id="5287793at2"/>
<dbReference type="EC" id="3.1.3.-" evidence="11"/>
<feature type="domain" description="Isocitrate dehydrogenase kinase/phosphatase (AceK) regulatory" evidence="14">
    <location>
        <begin position="15"/>
        <end position="333"/>
    </location>
</feature>
<feature type="binding site" evidence="11">
    <location>
        <begin position="340"/>
        <end position="346"/>
    </location>
    <ligand>
        <name>ATP</name>
        <dbReference type="ChEBI" id="CHEBI:30616"/>
    </ligand>
</feature>
<organism evidence="15 16">
    <name type="scientific">Zeimonas arvi</name>
    <dbReference type="NCBI Taxonomy" id="2498847"/>
    <lineage>
        <taxon>Bacteria</taxon>
        <taxon>Pseudomonadati</taxon>
        <taxon>Pseudomonadota</taxon>
        <taxon>Betaproteobacteria</taxon>
        <taxon>Burkholderiales</taxon>
        <taxon>Burkholderiaceae</taxon>
        <taxon>Zeimonas</taxon>
    </lineage>
</organism>
<accession>A0A5C8NVN1</accession>
<dbReference type="PIRSF" id="PIRSF000719">
    <property type="entry name" value="AceK"/>
    <property type="match status" value="1"/>
</dbReference>
<evidence type="ECO:0000256" key="4">
    <source>
        <dbReference type="ARBA" id="ARBA00022532"/>
    </source>
</evidence>
<evidence type="ECO:0000256" key="5">
    <source>
        <dbReference type="ARBA" id="ARBA00022679"/>
    </source>
</evidence>
<evidence type="ECO:0000256" key="9">
    <source>
        <dbReference type="ARBA" id="ARBA00022840"/>
    </source>
</evidence>
<evidence type="ECO:0000259" key="14">
    <source>
        <dbReference type="Pfam" id="PF20423"/>
    </source>
</evidence>
<evidence type="ECO:0000256" key="10">
    <source>
        <dbReference type="ARBA" id="ARBA00022912"/>
    </source>
</evidence>
<keyword evidence="7 11" id="KW-0418">Kinase</keyword>
<feature type="compositionally biased region" description="Low complexity" evidence="12">
    <location>
        <begin position="602"/>
        <end position="621"/>
    </location>
</feature>
<protein>
    <recommendedName>
        <fullName evidence="11">Isocitrate dehydrogenase kinase/phosphatase</fullName>
        <shortName evidence="11">IDH kinase/phosphatase</shortName>
        <shortName evidence="11">IDHK/P</shortName>
        <ecNumber evidence="11">2.7.11.5</ecNumber>
        <ecNumber evidence="11">3.1.3.-</ecNumber>
    </recommendedName>
</protein>
<dbReference type="PANTHER" id="PTHR39559">
    <property type="match status" value="1"/>
</dbReference>
<evidence type="ECO:0000313" key="16">
    <source>
        <dbReference type="Proteomes" id="UP000321548"/>
    </source>
</evidence>
<name>A0A5C8NVN1_9BURK</name>
<keyword evidence="9 11" id="KW-0067">ATP-binding</keyword>
<dbReference type="InterPro" id="IPR046854">
    <property type="entry name" value="AceK_regulatory"/>
</dbReference>
<feature type="binding site" evidence="11">
    <location>
        <position position="361"/>
    </location>
    <ligand>
        <name>ATP</name>
        <dbReference type="ChEBI" id="CHEBI:30616"/>
    </ligand>
</feature>
<keyword evidence="6 11" id="KW-0547">Nucleotide-binding</keyword>
<dbReference type="Pfam" id="PF20423">
    <property type="entry name" value="AceK_regulatory"/>
    <property type="match status" value="1"/>
</dbReference>
<gene>
    <name evidence="11 15" type="primary">aceK</name>
    <name evidence="15" type="ORF">FHP08_10415</name>
</gene>
<dbReference type="GO" id="GO:0005524">
    <property type="term" value="F:ATP binding"/>
    <property type="evidence" value="ECO:0007669"/>
    <property type="project" value="UniProtKB-UniRule"/>
</dbReference>
<dbReference type="GO" id="GO:0016208">
    <property type="term" value="F:AMP binding"/>
    <property type="evidence" value="ECO:0007669"/>
    <property type="project" value="TreeGrafter"/>
</dbReference>
<dbReference type="GO" id="GO:0006006">
    <property type="term" value="P:glucose metabolic process"/>
    <property type="evidence" value="ECO:0007669"/>
    <property type="project" value="InterPro"/>
</dbReference>
<evidence type="ECO:0000313" key="15">
    <source>
        <dbReference type="EMBL" id="TXL65209.1"/>
    </source>
</evidence>
<dbReference type="NCBIfam" id="NF002804">
    <property type="entry name" value="PRK02946.1"/>
    <property type="match status" value="1"/>
</dbReference>
<dbReference type="GO" id="GO:0004721">
    <property type="term" value="F:phosphoprotein phosphatase activity"/>
    <property type="evidence" value="ECO:0007669"/>
    <property type="project" value="UniProtKB-KW"/>
</dbReference>
<evidence type="ECO:0000256" key="1">
    <source>
        <dbReference type="ARBA" id="ARBA00022435"/>
    </source>
</evidence>
<dbReference type="GO" id="GO:0006097">
    <property type="term" value="P:glyoxylate cycle"/>
    <property type="evidence" value="ECO:0007669"/>
    <property type="project" value="UniProtKB-UniRule"/>
</dbReference>
<proteinExistence type="inferred from homology"/>
<dbReference type="GO" id="GO:0008772">
    <property type="term" value="F:[isocitrate dehydrogenase (NADP+)] kinase activity"/>
    <property type="evidence" value="ECO:0007669"/>
    <property type="project" value="UniProtKB-UniRule"/>
</dbReference>
<comment type="caution">
    <text evidence="15">The sequence shown here is derived from an EMBL/GenBank/DDBJ whole genome shotgun (WGS) entry which is preliminary data.</text>
</comment>
<keyword evidence="4 11" id="KW-0816">Tricarboxylic acid cycle</keyword>
<comment type="similarity">
    <text evidence="11">Belongs to the AceK family.</text>
</comment>
<evidence type="ECO:0000256" key="7">
    <source>
        <dbReference type="ARBA" id="ARBA00022777"/>
    </source>
</evidence>
<keyword evidence="2 11" id="KW-0963">Cytoplasm</keyword>
<evidence type="ECO:0000256" key="12">
    <source>
        <dbReference type="SAM" id="MobiDB-lite"/>
    </source>
</evidence>
<dbReference type="Proteomes" id="UP000321548">
    <property type="component" value="Unassembled WGS sequence"/>
</dbReference>
<comment type="function">
    <text evidence="11">Bifunctional enzyme which can phosphorylate or dephosphorylate isocitrate dehydrogenase (IDH) on a specific serine residue. This is a regulatory mechanism which enables bacteria to bypass the Krebs cycle via the glyoxylate shunt in response to the source of carbon. When bacteria are grown on glucose, IDH is fully active and unphosphorylated, but when grown on acetate or ethanol, the activity of IDH declines drastically concomitant with its phosphorylation.</text>
</comment>
<reference evidence="15 16" key="1">
    <citation type="submission" date="2019-06" db="EMBL/GenBank/DDBJ databases">
        <title>Quisquiliibacterium sp. nov., isolated from a maize field.</title>
        <authorList>
            <person name="Lin S.-Y."/>
            <person name="Tsai C.-F."/>
            <person name="Young C.-C."/>
        </authorList>
    </citation>
    <scope>NUCLEOTIDE SEQUENCE [LARGE SCALE GENOMIC DNA]</scope>
    <source>
        <strain evidence="15 16">CC-CFT501</strain>
    </source>
</reference>
<dbReference type="GO" id="GO:0006099">
    <property type="term" value="P:tricarboxylic acid cycle"/>
    <property type="evidence" value="ECO:0007669"/>
    <property type="project" value="UniProtKB-UniRule"/>
</dbReference>
<dbReference type="GO" id="GO:0004674">
    <property type="term" value="F:protein serine/threonine kinase activity"/>
    <property type="evidence" value="ECO:0007669"/>
    <property type="project" value="UniProtKB-KW"/>
</dbReference>
<dbReference type="Pfam" id="PF06315">
    <property type="entry name" value="AceK_kinase"/>
    <property type="match status" value="1"/>
</dbReference>
<keyword evidence="8 11" id="KW-0378">Hydrolase</keyword>
<keyword evidence="5 11" id="KW-0808">Transferase</keyword>
<keyword evidence="1 11" id="KW-0329">Glyoxylate bypass</keyword>
<dbReference type="RefSeq" id="WP_147704405.1">
    <property type="nucleotide sequence ID" value="NZ_VDUY01000004.1"/>
</dbReference>
<evidence type="ECO:0000256" key="2">
    <source>
        <dbReference type="ARBA" id="ARBA00022490"/>
    </source>
</evidence>
<dbReference type="GO" id="GO:0005737">
    <property type="term" value="C:cytoplasm"/>
    <property type="evidence" value="ECO:0007669"/>
    <property type="project" value="UniProtKB-SubCell"/>
</dbReference>
<comment type="catalytic activity">
    <reaction evidence="11">
        <text>L-seryl-[isocitrate dehydrogenase] + ATP = O-phospho-L-seryl-[isocitrate dehydrogenase] + ADP + H(+)</text>
        <dbReference type="Rhea" id="RHEA:43540"/>
        <dbReference type="Rhea" id="RHEA-COMP:10605"/>
        <dbReference type="Rhea" id="RHEA-COMP:10606"/>
        <dbReference type="ChEBI" id="CHEBI:15378"/>
        <dbReference type="ChEBI" id="CHEBI:29999"/>
        <dbReference type="ChEBI" id="CHEBI:30616"/>
        <dbReference type="ChEBI" id="CHEBI:83421"/>
        <dbReference type="ChEBI" id="CHEBI:456216"/>
        <dbReference type="EC" id="2.7.11.5"/>
    </reaction>
</comment>
<evidence type="ECO:0000259" key="13">
    <source>
        <dbReference type="Pfam" id="PF06315"/>
    </source>
</evidence>
<dbReference type="EMBL" id="VDUY01000004">
    <property type="protein sequence ID" value="TXL65209.1"/>
    <property type="molecule type" value="Genomic_DNA"/>
</dbReference>
<evidence type="ECO:0000256" key="8">
    <source>
        <dbReference type="ARBA" id="ARBA00022801"/>
    </source>
</evidence>
<feature type="region of interest" description="Disordered" evidence="12">
    <location>
        <begin position="602"/>
        <end position="627"/>
    </location>
</feature>
<dbReference type="EC" id="2.7.11.5" evidence="11"/>
<dbReference type="AlphaFoldDB" id="A0A5C8NVN1"/>
<dbReference type="HAMAP" id="MF_00747">
    <property type="entry name" value="AceK"/>
    <property type="match status" value="1"/>
</dbReference>